<organism evidence="1 2">
    <name type="scientific">Nasonia vitripennis</name>
    <name type="common">Parasitic wasp</name>
    <dbReference type="NCBI Taxonomy" id="7425"/>
    <lineage>
        <taxon>Eukaryota</taxon>
        <taxon>Metazoa</taxon>
        <taxon>Ecdysozoa</taxon>
        <taxon>Arthropoda</taxon>
        <taxon>Hexapoda</taxon>
        <taxon>Insecta</taxon>
        <taxon>Pterygota</taxon>
        <taxon>Neoptera</taxon>
        <taxon>Endopterygota</taxon>
        <taxon>Hymenoptera</taxon>
        <taxon>Apocrita</taxon>
        <taxon>Proctotrupomorpha</taxon>
        <taxon>Chalcidoidea</taxon>
        <taxon>Pteromalidae</taxon>
        <taxon>Pteromalinae</taxon>
        <taxon>Nasonia</taxon>
    </lineage>
</organism>
<name>A0A7M7QG16_NASVI</name>
<protein>
    <submittedName>
        <fullName evidence="1">Uncharacterized protein</fullName>
    </submittedName>
</protein>
<accession>A0A7M7QG16</accession>
<gene>
    <name evidence="1" type="primary">100679189</name>
</gene>
<evidence type="ECO:0000313" key="1">
    <source>
        <dbReference type="EnsemblMetazoa" id="XP_031786183"/>
    </source>
</evidence>
<keyword evidence="2" id="KW-1185">Reference proteome</keyword>
<dbReference type="EnsemblMetazoa" id="XM_031930323">
    <property type="protein sequence ID" value="XP_031786183"/>
    <property type="gene ID" value="LOC100679189"/>
</dbReference>
<dbReference type="AlphaFoldDB" id="A0A7M7QG16"/>
<evidence type="ECO:0000313" key="2">
    <source>
        <dbReference type="Proteomes" id="UP000002358"/>
    </source>
</evidence>
<dbReference type="Proteomes" id="UP000002358">
    <property type="component" value="Chromosome 4"/>
</dbReference>
<proteinExistence type="predicted"/>
<reference evidence="1" key="1">
    <citation type="submission" date="2021-01" db="UniProtKB">
        <authorList>
            <consortium name="EnsemblMetazoa"/>
        </authorList>
    </citation>
    <scope>IDENTIFICATION</scope>
</reference>
<sequence length="145" mass="16263">MKETLATCNTNAAGDNAKLLSCVNLVAPPFDTLIAVIRDLPESQDPCFLKCDMKIGEMYKAEQNRNKMKDLVKHVPEEKLSCIFGCKVDEFDKTKPGGKVHDENHKKEMLETLKRCTDTVAGQPNENTLLGKCLDLFNPPFVDIY</sequence>